<protein>
    <submittedName>
        <fullName evidence="1">Uncharacterized protein</fullName>
    </submittedName>
</protein>
<reference evidence="1" key="1">
    <citation type="submission" date="2018-02" db="EMBL/GenBank/DDBJ databases">
        <title>Rhizophora mucronata_Transcriptome.</title>
        <authorList>
            <person name="Meera S.P."/>
            <person name="Sreeshan A."/>
            <person name="Augustine A."/>
        </authorList>
    </citation>
    <scope>NUCLEOTIDE SEQUENCE</scope>
    <source>
        <tissue evidence="1">Leaf</tissue>
    </source>
</reference>
<accession>A0A2P2M9Y8</accession>
<sequence>MTSSTWRCFLYSVQLKWIIKMHFGSIFEIISCIIS</sequence>
<organism evidence="1">
    <name type="scientific">Rhizophora mucronata</name>
    <name type="common">Asiatic mangrove</name>
    <dbReference type="NCBI Taxonomy" id="61149"/>
    <lineage>
        <taxon>Eukaryota</taxon>
        <taxon>Viridiplantae</taxon>
        <taxon>Streptophyta</taxon>
        <taxon>Embryophyta</taxon>
        <taxon>Tracheophyta</taxon>
        <taxon>Spermatophyta</taxon>
        <taxon>Magnoliopsida</taxon>
        <taxon>eudicotyledons</taxon>
        <taxon>Gunneridae</taxon>
        <taxon>Pentapetalae</taxon>
        <taxon>rosids</taxon>
        <taxon>fabids</taxon>
        <taxon>Malpighiales</taxon>
        <taxon>Rhizophoraceae</taxon>
        <taxon>Rhizophora</taxon>
    </lineage>
</organism>
<dbReference type="EMBL" id="GGEC01046562">
    <property type="protein sequence ID" value="MBX27046.1"/>
    <property type="molecule type" value="Transcribed_RNA"/>
</dbReference>
<proteinExistence type="predicted"/>
<dbReference type="AlphaFoldDB" id="A0A2P2M9Y8"/>
<name>A0A2P2M9Y8_RHIMU</name>
<evidence type="ECO:0000313" key="1">
    <source>
        <dbReference type="EMBL" id="MBX27046.1"/>
    </source>
</evidence>